<gene>
    <name evidence="2" type="ORF">CURHAP_LOCUS50396</name>
</gene>
<name>A0A6J5VX35_PRUAR</name>
<dbReference type="EMBL" id="CAEKDK010000008">
    <property type="protein sequence ID" value="CAB4290408.1"/>
    <property type="molecule type" value="Genomic_DNA"/>
</dbReference>
<sequence>MTEPPGDSGNDTHNPLPLSRGALRGPRLIAVPGSPLASDGSGALCTSRLSRGVGDLRVSLSAFSLVRSSSLSADTGPDLPPPFPPRPRPASPRIGQASPRPAPCPCLRLCLSLALFLFFVYCSIPEPLGQRPFPSHSVPFDGPRACLFIFYIRAAVWRAAHFFPYQ</sequence>
<dbReference type="Proteomes" id="UP000507222">
    <property type="component" value="Unassembled WGS sequence"/>
</dbReference>
<evidence type="ECO:0000313" key="2">
    <source>
        <dbReference type="EMBL" id="CAB4290408.1"/>
    </source>
</evidence>
<evidence type="ECO:0000256" key="1">
    <source>
        <dbReference type="SAM" id="MobiDB-lite"/>
    </source>
</evidence>
<reference evidence="2 3" key="1">
    <citation type="submission" date="2020-05" db="EMBL/GenBank/DDBJ databases">
        <authorList>
            <person name="Campoy J."/>
            <person name="Schneeberger K."/>
            <person name="Spophaly S."/>
        </authorList>
    </citation>
    <scope>NUCLEOTIDE SEQUENCE [LARGE SCALE GENOMIC DNA]</scope>
    <source>
        <strain evidence="2">PruArmRojPasFocal</strain>
    </source>
</reference>
<evidence type="ECO:0000313" key="3">
    <source>
        <dbReference type="Proteomes" id="UP000507222"/>
    </source>
</evidence>
<dbReference type="AlphaFoldDB" id="A0A6J5VX35"/>
<protein>
    <submittedName>
        <fullName evidence="2">Uncharacterized protein</fullName>
    </submittedName>
</protein>
<feature type="region of interest" description="Disordered" evidence="1">
    <location>
        <begin position="1"/>
        <end position="24"/>
    </location>
</feature>
<proteinExistence type="predicted"/>
<feature type="region of interest" description="Disordered" evidence="1">
    <location>
        <begin position="68"/>
        <end position="97"/>
    </location>
</feature>
<feature type="compositionally biased region" description="Pro residues" evidence="1">
    <location>
        <begin position="78"/>
        <end position="90"/>
    </location>
</feature>
<organism evidence="2 3">
    <name type="scientific">Prunus armeniaca</name>
    <name type="common">Apricot</name>
    <name type="synonym">Armeniaca vulgaris</name>
    <dbReference type="NCBI Taxonomy" id="36596"/>
    <lineage>
        <taxon>Eukaryota</taxon>
        <taxon>Viridiplantae</taxon>
        <taxon>Streptophyta</taxon>
        <taxon>Embryophyta</taxon>
        <taxon>Tracheophyta</taxon>
        <taxon>Spermatophyta</taxon>
        <taxon>Magnoliopsida</taxon>
        <taxon>eudicotyledons</taxon>
        <taxon>Gunneridae</taxon>
        <taxon>Pentapetalae</taxon>
        <taxon>rosids</taxon>
        <taxon>fabids</taxon>
        <taxon>Rosales</taxon>
        <taxon>Rosaceae</taxon>
        <taxon>Amygdaloideae</taxon>
        <taxon>Amygdaleae</taxon>
        <taxon>Prunus</taxon>
    </lineage>
</organism>
<accession>A0A6J5VX35</accession>